<dbReference type="SUPFAM" id="SSF158235">
    <property type="entry name" value="SOCS box-like"/>
    <property type="match status" value="1"/>
</dbReference>
<keyword evidence="1" id="KW-0341">Growth regulation</keyword>
<keyword evidence="4 5" id="KW-0727">SH2 domain</keyword>
<dbReference type="GO" id="GO:0046935">
    <property type="term" value="F:1-phosphatidylinositol-3-kinase regulator activity"/>
    <property type="evidence" value="ECO:0007669"/>
    <property type="project" value="TreeGrafter"/>
</dbReference>
<feature type="domain" description="SOCS box" evidence="7">
    <location>
        <begin position="315"/>
        <end position="364"/>
    </location>
</feature>
<proteinExistence type="predicted"/>
<dbReference type="GO" id="GO:0009968">
    <property type="term" value="P:negative regulation of signal transduction"/>
    <property type="evidence" value="ECO:0007669"/>
    <property type="project" value="UniProtKB-KW"/>
</dbReference>
<protein>
    <submittedName>
        <fullName evidence="11">SH2 domain-containing protein</fullName>
    </submittedName>
</protein>
<feature type="domain" description="SH2" evidence="6">
    <location>
        <begin position="151"/>
        <end position="320"/>
    </location>
</feature>
<evidence type="ECO:0000313" key="10">
    <source>
        <dbReference type="Proteomes" id="UP000274756"/>
    </source>
</evidence>
<dbReference type="WBParaSite" id="DME_0000036401-mRNA-1">
    <property type="protein sequence ID" value="DME_0000036401-mRNA-1"/>
    <property type="gene ID" value="DME_0000036401"/>
</dbReference>
<dbReference type="SMART" id="SM00253">
    <property type="entry name" value="SOCS"/>
    <property type="match status" value="1"/>
</dbReference>
<dbReference type="Proteomes" id="UP000038040">
    <property type="component" value="Unplaced"/>
</dbReference>
<dbReference type="PANTHER" id="PTHR10155">
    <property type="entry name" value="PHOSPHATIDYLINOSITOL 3-KINASE REGULATORY SUBUNIT"/>
    <property type="match status" value="1"/>
</dbReference>
<dbReference type="PROSITE" id="PS50001">
    <property type="entry name" value="SH2"/>
    <property type="match status" value="1"/>
</dbReference>
<keyword evidence="10" id="KW-1185">Reference proteome</keyword>
<evidence type="ECO:0000256" key="5">
    <source>
        <dbReference type="PROSITE-ProRule" id="PRU00191"/>
    </source>
</evidence>
<evidence type="ECO:0000259" key="6">
    <source>
        <dbReference type="PROSITE" id="PS50001"/>
    </source>
</evidence>
<organism evidence="9 11">
    <name type="scientific">Dracunculus medinensis</name>
    <name type="common">Guinea worm</name>
    <dbReference type="NCBI Taxonomy" id="318479"/>
    <lineage>
        <taxon>Eukaryota</taxon>
        <taxon>Metazoa</taxon>
        <taxon>Ecdysozoa</taxon>
        <taxon>Nematoda</taxon>
        <taxon>Chromadorea</taxon>
        <taxon>Rhabditida</taxon>
        <taxon>Spirurina</taxon>
        <taxon>Dracunculoidea</taxon>
        <taxon>Dracunculidae</taxon>
        <taxon>Dracunculus</taxon>
    </lineage>
</organism>
<evidence type="ECO:0000256" key="2">
    <source>
        <dbReference type="ARBA" id="ARBA00022700"/>
    </source>
</evidence>
<evidence type="ECO:0000256" key="1">
    <source>
        <dbReference type="ARBA" id="ARBA00022604"/>
    </source>
</evidence>
<dbReference type="AlphaFoldDB" id="A0A0N4U197"/>
<dbReference type="Proteomes" id="UP000274756">
    <property type="component" value="Unassembled WGS sequence"/>
</dbReference>
<dbReference type="InterPro" id="IPR000980">
    <property type="entry name" value="SH2"/>
</dbReference>
<reference evidence="8 10" key="2">
    <citation type="submission" date="2018-11" db="EMBL/GenBank/DDBJ databases">
        <authorList>
            <consortium name="Pathogen Informatics"/>
        </authorList>
    </citation>
    <scope>NUCLEOTIDE SEQUENCE [LARGE SCALE GENOMIC DNA]</scope>
</reference>
<dbReference type="OrthoDB" id="5979828at2759"/>
<dbReference type="SUPFAM" id="SSF55550">
    <property type="entry name" value="SH2 domain"/>
    <property type="match status" value="2"/>
</dbReference>
<dbReference type="GO" id="GO:0035556">
    <property type="term" value="P:intracellular signal transduction"/>
    <property type="evidence" value="ECO:0007669"/>
    <property type="project" value="InterPro"/>
</dbReference>
<dbReference type="EMBL" id="UYYG01001150">
    <property type="protein sequence ID" value="VDN54751.1"/>
    <property type="molecule type" value="Genomic_DNA"/>
</dbReference>
<name>A0A0N4U197_DRAME</name>
<gene>
    <name evidence="8" type="ORF">DME_LOCUS4724</name>
</gene>
<evidence type="ECO:0000313" key="9">
    <source>
        <dbReference type="Proteomes" id="UP000038040"/>
    </source>
</evidence>
<evidence type="ECO:0000313" key="11">
    <source>
        <dbReference type="WBParaSite" id="DME_0000036401-mRNA-1"/>
    </source>
</evidence>
<dbReference type="InterPro" id="IPR036860">
    <property type="entry name" value="SH2_dom_sf"/>
</dbReference>
<keyword evidence="3" id="KW-0833">Ubl conjugation pathway</keyword>
<dbReference type="STRING" id="318479.A0A0N4U197"/>
<dbReference type="Pfam" id="PF07525">
    <property type="entry name" value="SOCS_box"/>
    <property type="match status" value="1"/>
</dbReference>
<dbReference type="PROSITE" id="PS50225">
    <property type="entry name" value="SOCS"/>
    <property type="match status" value="1"/>
</dbReference>
<evidence type="ECO:0000259" key="7">
    <source>
        <dbReference type="PROSITE" id="PS50225"/>
    </source>
</evidence>
<dbReference type="InterPro" id="IPR001496">
    <property type="entry name" value="SOCS_box"/>
</dbReference>
<evidence type="ECO:0000256" key="3">
    <source>
        <dbReference type="ARBA" id="ARBA00022786"/>
    </source>
</evidence>
<evidence type="ECO:0000256" key="4">
    <source>
        <dbReference type="ARBA" id="ARBA00022999"/>
    </source>
</evidence>
<dbReference type="GO" id="GO:0046854">
    <property type="term" value="P:phosphatidylinositol phosphate biosynthetic process"/>
    <property type="evidence" value="ECO:0007669"/>
    <property type="project" value="TreeGrafter"/>
</dbReference>
<dbReference type="SMART" id="SM00969">
    <property type="entry name" value="SOCS_box"/>
    <property type="match status" value="1"/>
</dbReference>
<sequence length="383" mass="44625">MIKVIRKVKIGNECSFFRLITTNHLEDDENVAENGCMQTTTIVHRSYEIPKVEKICPLCLCIRPRSTDDESANYRANKPSRTGEFSREKNRKRIKSRAACNWLFRDDTHEPVENVGLEAAEQEAESYVVHTSVDYMNFLVPEIDKIFASVYYWGIMDRYEAEKLLENKPEGSSFFINIVNFSRNAVCLWKNSSKIDPWTGTLITQILIPMHNFAIICNCDLQLTRLPKKCNKILLPQYTKLSKQRTFLLRDSAQSDYLFSVSFRRYKRTLHARIEQKNHRFGFDFSDSAIHSSSRITDLIDYYKDPSKCLFFEPQLSYPLRRTFVFSLQNLCRAAIASRTTFDGAARLNLPKSLITYIQQYHYCIPIRTTKHYSPCNSRSSLS</sequence>
<dbReference type="PANTHER" id="PTHR10155:SF0">
    <property type="entry name" value="SUPPRESSOR OF CYTOKINE SIGNALING AT 36E, ISOFORM D"/>
    <property type="match status" value="1"/>
</dbReference>
<dbReference type="Gene3D" id="3.30.505.10">
    <property type="entry name" value="SH2 domain"/>
    <property type="match status" value="1"/>
</dbReference>
<evidence type="ECO:0000313" key="8">
    <source>
        <dbReference type="EMBL" id="VDN54751.1"/>
    </source>
</evidence>
<reference evidence="11" key="1">
    <citation type="submission" date="2017-02" db="UniProtKB">
        <authorList>
            <consortium name="WormBaseParasite"/>
        </authorList>
    </citation>
    <scope>IDENTIFICATION</scope>
</reference>
<dbReference type="InterPro" id="IPR036036">
    <property type="entry name" value="SOCS_box-like_dom_sf"/>
</dbReference>
<keyword evidence="2" id="KW-0734">Signal transduction inhibitor</keyword>
<dbReference type="GO" id="GO:0005942">
    <property type="term" value="C:phosphatidylinositol 3-kinase complex"/>
    <property type="evidence" value="ECO:0007669"/>
    <property type="project" value="TreeGrafter"/>
</dbReference>
<accession>A0A0N4U197</accession>